<dbReference type="EMBL" id="BNEE01000006">
    <property type="protein sequence ID" value="GHI86615.1"/>
    <property type="molecule type" value="Genomic_DNA"/>
</dbReference>
<dbReference type="AlphaFoldDB" id="A0A919LD31"/>
<accession>A0A919LD31</accession>
<feature type="transmembrane region" description="Helical" evidence="2">
    <location>
        <begin position="25"/>
        <end position="47"/>
    </location>
</feature>
<name>A0A919LD31_9ACTN</name>
<gene>
    <name evidence="3" type="ORF">Sxan_39790</name>
</gene>
<feature type="region of interest" description="Disordered" evidence="1">
    <location>
        <begin position="1"/>
        <end position="23"/>
    </location>
</feature>
<comment type="caution">
    <text evidence="3">The sequence shown here is derived from an EMBL/GenBank/DDBJ whole genome shotgun (WGS) entry which is preliminary data.</text>
</comment>
<feature type="compositionally biased region" description="Basic and acidic residues" evidence="1">
    <location>
        <begin position="8"/>
        <end position="23"/>
    </location>
</feature>
<dbReference type="RefSeq" id="WP_031149078.1">
    <property type="nucleotide sequence ID" value="NZ_BNEE01000006.1"/>
</dbReference>
<evidence type="ECO:0000313" key="3">
    <source>
        <dbReference type="EMBL" id="GHI86615.1"/>
    </source>
</evidence>
<evidence type="ECO:0000256" key="2">
    <source>
        <dbReference type="SAM" id="Phobius"/>
    </source>
</evidence>
<reference evidence="3" key="1">
    <citation type="submission" date="2020-09" db="EMBL/GenBank/DDBJ databases">
        <title>Whole genome shotgun sequence of Streptomyces xanthophaeus NBRC 12829.</title>
        <authorList>
            <person name="Komaki H."/>
            <person name="Tamura T."/>
        </authorList>
    </citation>
    <scope>NUCLEOTIDE SEQUENCE</scope>
    <source>
        <strain evidence="3">NBRC 12829</strain>
    </source>
</reference>
<keyword evidence="2" id="KW-0472">Membrane</keyword>
<organism evidence="3 4">
    <name type="scientific">Streptomyces xanthophaeus</name>
    <dbReference type="NCBI Taxonomy" id="67385"/>
    <lineage>
        <taxon>Bacteria</taxon>
        <taxon>Bacillati</taxon>
        <taxon>Actinomycetota</taxon>
        <taxon>Actinomycetes</taxon>
        <taxon>Kitasatosporales</taxon>
        <taxon>Streptomycetaceae</taxon>
        <taxon>Streptomyces</taxon>
    </lineage>
</organism>
<keyword evidence="2" id="KW-0812">Transmembrane</keyword>
<keyword evidence="4" id="KW-1185">Reference proteome</keyword>
<dbReference type="Proteomes" id="UP000600026">
    <property type="component" value="Unassembled WGS sequence"/>
</dbReference>
<keyword evidence="2" id="KW-1133">Transmembrane helix</keyword>
<evidence type="ECO:0000256" key="1">
    <source>
        <dbReference type="SAM" id="MobiDB-lite"/>
    </source>
</evidence>
<evidence type="ECO:0000313" key="4">
    <source>
        <dbReference type="Proteomes" id="UP000600026"/>
    </source>
</evidence>
<sequence>MSTSRTQEPGDRVPRTRPQHDPHRLSLPYVAALVTFPVLGTVLALAGLPTAEIIPLLGYCASIGVTTVLVASGGRRLAAGVASAVLRITR</sequence>
<proteinExistence type="predicted"/>
<protein>
    <submittedName>
        <fullName evidence="3">Uncharacterized protein</fullName>
    </submittedName>
</protein>
<feature type="transmembrane region" description="Helical" evidence="2">
    <location>
        <begin position="53"/>
        <end position="71"/>
    </location>
</feature>